<reference evidence="2 3" key="1">
    <citation type="submission" date="2023-08" db="EMBL/GenBank/DDBJ databases">
        <title>Characterization of two Paracoccaceae strains isolated from Phycosphere and proposal of Xinfangfangia lacusdiani sp. nov.</title>
        <authorList>
            <person name="Deng Y."/>
            <person name="Zhang Y.Q."/>
        </authorList>
    </citation>
    <scope>NUCLEOTIDE SEQUENCE [LARGE SCALE GENOMIC DNA]</scope>
    <source>
        <strain evidence="2 3">CPCC 101601</strain>
    </source>
</reference>
<keyword evidence="3" id="KW-1185">Reference proteome</keyword>
<dbReference type="EMBL" id="JAVDBT010000002">
    <property type="protein sequence ID" value="MDQ2065370.1"/>
    <property type="molecule type" value="Genomic_DNA"/>
</dbReference>
<keyword evidence="1" id="KW-0812">Transmembrane</keyword>
<keyword evidence="1" id="KW-0472">Membrane</keyword>
<evidence type="ECO:0000313" key="3">
    <source>
        <dbReference type="Proteomes" id="UP001239680"/>
    </source>
</evidence>
<feature type="transmembrane region" description="Helical" evidence="1">
    <location>
        <begin position="28"/>
        <end position="49"/>
    </location>
</feature>
<accession>A0ABU0VWR9</accession>
<gene>
    <name evidence="2" type="ORF">Q9295_03205</name>
</gene>
<sequence length="117" mass="12618">MALIPALWLGAALLAAVSIFADLGEISLILGILGILNIAGLAALGWATASDPDNAPRRRSAAKPPSARQVVVPQVSYARIRPDHRFGGEEPDLLQPILSRKMMLMEHQADHNTTDRF</sequence>
<dbReference type="Proteomes" id="UP001239680">
    <property type="component" value="Unassembled WGS sequence"/>
</dbReference>
<organism evidence="2 3">
    <name type="scientific">Pseudogemmobacter lacusdianii</name>
    <dbReference type="NCBI Taxonomy" id="3069608"/>
    <lineage>
        <taxon>Bacteria</taxon>
        <taxon>Pseudomonadati</taxon>
        <taxon>Pseudomonadota</taxon>
        <taxon>Alphaproteobacteria</taxon>
        <taxon>Rhodobacterales</taxon>
        <taxon>Paracoccaceae</taxon>
        <taxon>Pseudogemmobacter</taxon>
    </lineage>
</organism>
<name>A0ABU0VWR9_9RHOB</name>
<keyword evidence="1" id="KW-1133">Transmembrane helix</keyword>
<dbReference type="RefSeq" id="WP_306679059.1">
    <property type="nucleotide sequence ID" value="NZ_JAVDBT010000002.1"/>
</dbReference>
<evidence type="ECO:0000313" key="2">
    <source>
        <dbReference type="EMBL" id="MDQ2065370.1"/>
    </source>
</evidence>
<proteinExistence type="predicted"/>
<comment type="caution">
    <text evidence="2">The sequence shown here is derived from an EMBL/GenBank/DDBJ whole genome shotgun (WGS) entry which is preliminary data.</text>
</comment>
<evidence type="ECO:0000256" key="1">
    <source>
        <dbReference type="SAM" id="Phobius"/>
    </source>
</evidence>
<protein>
    <submittedName>
        <fullName evidence="2">Uncharacterized protein</fullName>
    </submittedName>
</protein>